<keyword evidence="3" id="KW-1185">Reference proteome</keyword>
<proteinExistence type="predicted"/>
<dbReference type="HOGENOM" id="CLU_1636479_0_0_1"/>
<evidence type="ECO:0000256" key="1">
    <source>
        <dbReference type="SAM" id="MobiDB-lite"/>
    </source>
</evidence>
<protein>
    <submittedName>
        <fullName evidence="2">Uncharacterized protein</fullName>
    </submittedName>
</protein>
<dbReference type="OrthoDB" id="2749329at2759"/>
<reference evidence="2 3" key="1">
    <citation type="submission" date="2014-06" db="EMBL/GenBank/DDBJ databases">
        <title>Evolutionary Origins and Diversification of the Mycorrhizal Mutualists.</title>
        <authorList>
            <consortium name="DOE Joint Genome Institute"/>
            <consortium name="Mycorrhizal Genomics Consortium"/>
            <person name="Kohler A."/>
            <person name="Kuo A."/>
            <person name="Nagy L.G."/>
            <person name="Floudas D."/>
            <person name="Copeland A."/>
            <person name="Barry K.W."/>
            <person name="Cichocki N."/>
            <person name="Veneault-Fourrey C."/>
            <person name="LaButti K."/>
            <person name="Lindquist E.A."/>
            <person name="Lipzen A."/>
            <person name="Lundell T."/>
            <person name="Morin E."/>
            <person name="Murat C."/>
            <person name="Riley R."/>
            <person name="Ohm R."/>
            <person name="Sun H."/>
            <person name="Tunlid A."/>
            <person name="Henrissat B."/>
            <person name="Grigoriev I.V."/>
            <person name="Hibbett D.S."/>
            <person name="Martin F."/>
        </authorList>
    </citation>
    <scope>NUCLEOTIDE SEQUENCE [LARGE SCALE GENOMIC DNA]</scope>
    <source>
        <strain evidence="2 3">SS14</strain>
    </source>
</reference>
<accession>A0A0C9U7C5</accession>
<gene>
    <name evidence="2" type="ORF">M422DRAFT_268232</name>
</gene>
<evidence type="ECO:0000313" key="2">
    <source>
        <dbReference type="EMBL" id="KIJ30264.1"/>
    </source>
</evidence>
<feature type="compositionally biased region" description="Polar residues" evidence="1">
    <location>
        <begin position="107"/>
        <end position="119"/>
    </location>
</feature>
<dbReference type="AlphaFoldDB" id="A0A0C9U7C5"/>
<dbReference type="EMBL" id="KN837265">
    <property type="protein sequence ID" value="KIJ30264.1"/>
    <property type="molecule type" value="Genomic_DNA"/>
</dbReference>
<name>A0A0C9U7C5_SPHS4</name>
<sequence length="162" mass="17990">MEKSPLAKAGVKVTPPNKYSWEQSFEALGTFVKGLLQWLDTHSMLDLDAYKYQALFLGMRLEGKALKWFDKTVKLRNHKWAEELSMQAVGEDEPPQGLTPGKLMDPPQTSVDPQQSSEVFAQEHPGDQNTRVHSPQTVPIWVQSFIGAAGAAEPSTSSQHLS</sequence>
<evidence type="ECO:0000313" key="3">
    <source>
        <dbReference type="Proteomes" id="UP000054279"/>
    </source>
</evidence>
<dbReference type="Proteomes" id="UP000054279">
    <property type="component" value="Unassembled WGS sequence"/>
</dbReference>
<feature type="region of interest" description="Disordered" evidence="1">
    <location>
        <begin position="84"/>
        <end position="133"/>
    </location>
</feature>
<organism evidence="2 3">
    <name type="scientific">Sphaerobolus stellatus (strain SS14)</name>
    <dbReference type="NCBI Taxonomy" id="990650"/>
    <lineage>
        <taxon>Eukaryota</taxon>
        <taxon>Fungi</taxon>
        <taxon>Dikarya</taxon>
        <taxon>Basidiomycota</taxon>
        <taxon>Agaricomycotina</taxon>
        <taxon>Agaricomycetes</taxon>
        <taxon>Phallomycetidae</taxon>
        <taxon>Geastrales</taxon>
        <taxon>Sphaerobolaceae</taxon>
        <taxon>Sphaerobolus</taxon>
    </lineage>
</organism>